<dbReference type="PANTHER" id="PTHR43767:SF1">
    <property type="entry name" value="NONRIBOSOMAL PEPTIDE SYNTHASE PES1 (EUROFUNG)-RELATED"/>
    <property type="match status" value="1"/>
</dbReference>
<dbReference type="SUPFAM" id="SSF56801">
    <property type="entry name" value="Acetyl-CoA synthetase-like"/>
    <property type="match status" value="1"/>
</dbReference>
<comment type="similarity">
    <text evidence="1">Belongs to the ATP-dependent AMP-binding enzyme family.</text>
</comment>
<dbReference type="Gene3D" id="2.30.38.10">
    <property type="entry name" value="Luciferase, Domain 3"/>
    <property type="match status" value="1"/>
</dbReference>
<dbReference type="Pfam" id="PF13193">
    <property type="entry name" value="AMP-binding_C"/>
    <property type="match status" value="1"/>
</dbReference>
<dbReference type="GO" id="GO:0016878">
    <property type="term" value="F:acid-thiol ligase activity"/>
    <property type="evidence" value="ECO:0007669"/>
    <property type="project" value="UniProtKB-ARBA"/>
</dbReference>
<dbReference type="InterPro" id="IPR025110">
    <property type="entry name" value="AMP-bd_C"/>
</dbReference>
<evidence type="ECO:0000256" key="1">
    <source>
        <dbReference type="ARBA" id="ARBA00006432"/>
    </source>
</evidence>
<proteinExistence type="inferred from homology"/>
<keyword evidence="2 5" id="KW-0436">Ligase</keyword>
<dbReference type="Gene3D" id="3.30.300.30">
    <property type="match status" value="1"/>
</dbReference>
<dbReference type="InterPro" id="IPR045851">
    <property type="entry name" value="AMP-bd_C_sf"/>
</dbReference>
<feature type="domain" description="AMP-dependent synthetase/ligase" evidence="3">
    <location>
        <begin position="33"/>
        <end position="399"/>
    </location>
</feature>
<dbReference type="InterPro" id="IPR000873">
    <property type="entry name" value="AMP-dep_synth/lig_dom"/>
</dbReference>
<dbReference type="Pfam" id="PF00501">
    <property type="entry name" value="AMP-binding"/>
    <property type="match status" value="1"/>
</dbReference>
<dbReference type="AlphaFoldDB" id="A0AAU0UMS4"/>
<protein>
    <submittedName>
        <fullName evidence="5">Long-chain fatty acid--CoA ligase</fullName>
    </submittedName>
</protein>
<organism evidence="5 6">
    <name type="scientific">Metallumcola ferriviriculae</name>
    <dbReference type="NCBI Taxonomy" id="3039180"/>
    <lineage>
        <taxon>Bacteria</taxon>
        <taxon>Bacillati</taxon>
        <taxon>Bacillota</taxon>
        <taxon>Clostridia</taxon>
        <taxon>Neomoorellales</taxon>
        <taxon>Desulfitibacteraceae</taxon>
        <taxon>Metallumcola</taxon>
    </lineage>
</organism>
<dbReference type="FunFam" id="3.30.300.30:FF:000008">
    <property type="entry name" value="2,3-dihydroxybenzoate-AMP ligase"/>
    <property type="match status" value="1"/>
</dbReference>
<dbReference type="Proteomes" id="UP001329915">
    <property type="component" value="Chromosome"/>
</dbReference>
<dbReference type="InterPro" id="IPR020845">
    <property type="entry name" value="AMP-binding_CS"/>
</dbReference>
<dbReference type="CDD" id="cd05936">
    <property type="entry name" value="FC-FACS_FadD_like"/>
    <property type="match status" value="1"/>
</dbReference>
<dbReference type="InterPro" id="IPR050237">
    <property type="entry name" value="ATP-dep_AMP-bd_enzyme"/>
</dbReference>
<feature type="domain" description="AMP-binding enzyme C-terminal" evidence="4">
    <location>
        <begin position="449"/>
        <end position="524"/>
    </location>
</feature>
<dbReference type="KEGG" id="dbc:MFMK1_002481"/>
<evidence type="ECO:0000259" key="3">
    <source>
        <dbReference type="Pfam" id="PF00501"/>
    </source>
</evidence>
<gene>
    <name evidence="5" type="ORF">MFMK1_002481</name>
</gene>
<keyword evidence="6" id="KW-1185">Reference proteome</keyword>
<evidence type="ECO:0000313" key="5">
    <source>
        <dbReference type="EMBL" id="WRO22643.1"/>
    </source>
</evidence>
<name>A0AAU0UMS4_9FIRM</name>
<evidence type="ECO:0000256" key="2">
    <source>
        <dbReference type="ARBA" id="ARBA00022598"/>
    </source>
</evidence>
<evidence type="ECO:0000313" key="6">
    <source>
        <dbReference type="Proteomes" id="UP001329915"/>
    </source>
</evidence>
<reference evidence="5 6" key="1">
    <citation type="submission" date="2023-04" db="EMBL/GenBank/DDBJ databases">
        <authorList>
            <person name="Hsu D."/>
        </authorList>
    </citation>
    <scope>NUCLEOTIDE SEQUENCE [LARGE SCALE GENOMIC DNA]</scope>
    <source>
        <strain evidence="5 6">MK1</strain>
    </source>
</reference>
<dbReference type="PANTHER" id="PTHR43767">
    <property type="entry name" value="LONG-CHAIN-FATTY-ACID--COA LIGASE"/>
    <property type="match status" value="1"/>
</dbReference>
<sequence>MSKNFNRPWHRFYSEGVSPSLDYPKKALPGMLEEISAQYGDVDAYIFYGKKTTYKEYNEQVGRFATALSRLGVNKGDRVAIMAPNSPYYMISYYAVLKLGAIVVQTNPMYTEREVSHQLKDSGAETMIVYDALFPTVAAAKPQSSLNNIIVFSLGEEKTIEGEDVHRFDTLIVASPNDPPQVDINLAEDVAVLQYTGGTTGTAKGAMLTHQNILYNAHMIKCWDPDMQMATDRGLAVLPLFHSYGMTCVMNAGVLLAATGILVPRFEPQEILKLIQGYKPTMFHGVPTMYAALLQQPNFKDFDTSSIRLCNSGGAALPIEVHKNFVNATGASLFEGYGLSEASPVTHANPLDNNRVGTIGIPFPDTDCKVVDLATGEEVPVGERGELIIKGPQVMKGYWNMPEENAASLKDGWLYTGDIAIVDEDGYFSIVDRKKEMIIAGGYNIYPREVEEVLYECPGVVEAAVAGVPDQYRGETVWAFVVTKEGSNLTEQEIIKFCRDKMASYKAPRKVQFMGELPKTAVGKILRRKLSEQAKAVVEG</sequence>
<dbReference type="FunFam" id="3.40.50.12780:FF:000003">
    <property type="entry name" value="Long-chain-fatty-acid--CoA ligase FadD"/>
    <property type="match status" value="1"/>
</dbReference>
<evidence type="ECO:0000259" key="4">
    <source>
        <dbReference type="Pfam" id="PF13193"/>
    </source>
</evidence>
<dbReference type="PROSITE" id="PS00455">
    <property type="entry name" value="AMP_BINDING"/>
    <property type="match status" value="1"/>
</dbReference>
<dbReference type="RefSeq" id="WP_366922051.1">
    <property type="nucleotide sequence ID" value="NZ_CP121694.1"/>
</dbReference>
<accession>A0AAU0UMS4</accession>
<dbReference type="Gene3D" id="3.40.50.980">
    <property type="match status" value="2"/>
</dbReference>
<dbReference type="EMBL" id="CP121694">
    <property type="protein sequence ID" value="WRO22643.1"/>
    <property type="molecule type" value="Genomic_DNA"/>
</dbReference>
<dbReference type="NCBIfam" id="NF004837">
    <property type="entry name" value="PRK06187.1"/>
    <property type="match status" value="1"/>
</dbReference>